<dbReference type="AlphaFoldDB" id="S2JI21"/>
<reference evidence="2" key="1">
    <citation type="submission" date="2013-05" db="EMBL/GenBank/DDBJ databases">
        <title>The Genome sequence of Mucor circinelloides f. circinelloides 1006PhL.</title>
        <authorList>
            <consortium name="The Broad Institute Genomics Platform"/>
            <person name="Cuomo C."/>
            <person name="Earl A."/>
            <person name="Findley K."/>
            <person name="Lee S.C."/>
            <person name="Walker B."/>
            <person name="Young S."/>
            <person name="Zeng Q."/>
            <person name="Gargeya S."/>
            <person name="Fitzgerald M."/>
            <person name="Haas B."/>
            <person name="Abouelleil A."/>
            <person name="Allen A.W."/>
            <person name="Alvarado L."/>
            <person name="Arachchi H.M."/>
            <person name="Berlin A.M."/>
            <person name="Chapman S.B."/>
            <person name="Gainer-Dewar J."/>
            <person name="Goldberg J."/>
            <person name="Griggs A."/>
            <person name="Gujja S."/>
            <person name="Hansen M."/>
            <person name="Howarth C."/>
            <person name="Imamovic A."/>
            <person name="Ireland A."/>
            <person name="Larimer J."/>
            <person name="McCowan C."/>
            <person name="Murphy C."/>
            <person name="Pearson M."/>
            <person name="Poon T.W."/>
            <person name="Priest M."/>
            <person name="Roberts A."/>
            <person name="Saif S."/>
            <person name="Shea T."/>
            <person name="Sisk P."/>
            <person name="Sykes S."/>
            <person name="Wortman J."/>
            <person name="Nusbaum C."/>
            <person name="Birren B."/>
        </authorList>
    </citation>
    <scope>NUCLEOTIDE SEQUENCE [LARGE SCALE GENOMIC DNA]</scope>
    <source>
        <strain evidence="2">1006PhL</strain>
    </source>
</reference>
<proteinExistence type="predicted"/>
<sequence length="99" mass="11063">MNFICFLLYQWHPQLVNRDIHHRHHVTDQDARPLLAIEVVGKDMIVGPDLPVATKVLQGVTMREVNVDLQEVLMTLDIPAIEAADIMTVDAVDALALAL</sequence>
<dbReference type="VEuPathDB" id="FungiDB:HMPREF1544_11119"/>
<name>S2JI21_MUCC1</name>
<keyword evidence="2" id="KW-1185">Reference proteome</keyword>
<dbReference type="EMBL" id="KE124128">
    <property type="protein sequence ID" value="EPB82158.1"/>
    <property type="molecule type" value="Genomic_DNA"/>
</dbReference>
<dbReference type="Proteomes" id="UP000014254">
    <property type="component" value="Unassembled WGS sequence"/>
</dbReference>
<evidence type="ECO:0000313" key="2">
    <source>
        <dbReference type="Proteomes" id="UP000014254"/>
    </source>
</evidence>
<dbReference type="InParanoid" id="S2JI21"/>
<evidence type="ECO:0000313" key="1">
    <source>
        <dbReference type="EMBL" id="EPB82158.1"/>
    </source>
</evidence>
<protein>
    <submittedName>
        <fullName evidence="1">Uncharacterized protein</fullName>
    </submittedName>
</protein>
<gene>
    <name evidence="1" type="ORF">HMPREF1544_11119</name>
</gene>
<accession>S2JI21</accession>
<organism evidence="1 2">
    <name type="scientific">Mucor circinelloides f. circinelloides (strain 1006PhL)</name>
    <name type="common">Mucormycosis agent</name>
    <name type="synonym">Calyptromyces circinelloides</name>
    <dbReference type="NCBI Taxonomy" id="1220926"/>
    <lineage>
        <taxon>Eukaryota</taxon>
        <taxon>Fungi</taxon>
        <taxon>Fungi incertae sedis</taxon>
        <taxon>Mucoromycota</taxon>
        <taxon>Mucoromycotina</taxon>
        <taxon>Mucoromycetes</taxon>
        <taxon>Mucorales</taxon>
        <taxon>Mucorineae</taxon>
        <taxon>Mucoraceae</taxon>
        <taxon>Mucor</taxon>
    </lineage>
</organism>